<gene>
    <name evidence="7" type="ORF">J6595_11805</name>
</gene>
<dbReference type="SUPFAM" id="SSF51905">
    <property type="entry name" value="FAD/NAD(P)-binding domain"/>
    <property type="match status" value="1"/>
</dbReference>
<reference evidence="7 8" key="1">
    <citation type="submission" date="2021-04" db="EMBL/GenBank/DDBJ databases">
        <title>Whole genome sequence of Jiella sp. KSK16Y-1.</title>
        <authorList>
            <person name="Tuo L."/>
        </authorList>
    </citation>
    <scope>NUCLEOTIDE SEQUENCE [LARGE SCALE GENOMIC DNA]</scope>
    <source>
        <strain evidence="7 8">KSK16Y-1</strain>
    </source>
</reference>
<dbReference type="PANTHER" id="PTHR13789:SF318">
    <property type="entry name" value="GERANYLGERANYL DIPHOSPHATE REDUCTASE"/>
    <property type="match status" value="1"/>
</dbReference>
<dbReference type="InterPro" id="IPR036188">
    <property type="entry name" value="FAD/NAD-bd_sf"/>
</dbReference>
<dbReference type="EMBL" id="JAGJCF010000006">
    <property type="protein sequence ID" value="MBP0616267.1"/>
    <property type="molecule type" value="Genomic_DNA"/>
</dbReference>
<comment type="cofactor">
    <cofactor evidence="1">
        <name>FAD</name>
        <dbReference type="ChEBI" id="CHEBI:57692"/>
    </cofactor>
</comment>
<proteinExistence type="predicted"/>
<dbReference type="InterPro" id="IPR002938">
    <property type="entry name" value="FAD-bd"/>
</dbReference>
<protein>
    <submittedName>
        <fullName evidence="7">FAD-dependent monooxygenase</fullName>
    </submittedName>
</protein>
<evidence type="ECO:0000313" key="8">
    <source>
        <dbReference type="Proteomes" id="UP000678276"/>
    </source>
</evidence>
<keyword evidence="3" id="KW-0274">FAD</keyword>
<keyword evidence="2" id="KW-0285">Flavoprotein</keyword>
<evidence type="ECO:0000259" key="6">
    <source>
        <dbReference type="Pfam" id="PF01494"/>
    </source>
</evidence>
<organism evidence="7 8">
    <name type="scientific">Jiella mangrovi</name>
    <dbReference type="NCBI Taxonomy" id="2821407"/>
    <lineage>
        <taxon>Bacteria</taxon>
        <taxon>Pseudomonadati</taxon>
        <taxon>Pseudomonadota</taxon>
        <taxon>Alphaproteobacteria</taxon>
        <taxon>Hyphomicrobiales</taxon>
        <taxon>Aurantimonadaceae</taxon>
        <taxon>Jiella</taxon>
    </lineage>
</organism>
<evidence type="ECO:0000256" key="2">
    <source>
        <dbReference type="ARBA" id="ARBA00022630"/>
    </source>
</evidence>
<dbReference type="PANTHER" id="PTHR13789">
    <property type="entry name" value="MONOOXYGENASE"/>
    <property type="match status" value="1"/>
</dbReference>
<evidence type="ECO:0000313" key="7">
    <source>
        <dbReference type="EMBL" id="MBP0616267.1"/>
    </source>
</evidence>
<feature type="domain" description="FAD-binding" evidence="6">
    <location>
        <begin position="7"/>
        <end position="359"/>
    </location>
</feature>
<dbReference type="GO" id="GO:0004497">
    <property type="term" value="F:monooxygenase activity"/>
    <property type="evidence" value="ECO:0007669"/>
    <property type="project" value="UniProtKB-KW"/>
</dbReference>
<evidence type="ECO:0000256" key="1">
    <source>
        <dbReference type="ARBA" id="ARBA00001974"/>
    </source>
</evidence>
<dbReference type="Pfam" id="PF01494">
    <property type="entry name" value="FAD_binding_3"/>
    <property type="match status" value="1"/>
</dbReference>
<sequence>MAQAPRIAIIGAGIAGLTTALCLARIGLSPVLFERAETLDEVGAGLQLSPNALSVMAELGLLPALRRVAVEAGHVELRDLRSGRRIAAVPVRSGDGTPYFSIHRADLQAVLLAAVRDEPSITLRLGAELAGLEAVGGMVALSLRGEDRPQHFALAIGADGVRSAMAGYLQLSPPQAAGTTAWRSTISVDETGNMATAAALSGNDGTDGGPGAVVGAWLGTRHHAVAYPIRAGRAVNLVLVTKDSESGDPASVTSLFESRDRRLSALIGAAPTPTGWPLLATPADRPFVHAGGRIVLVGDAAHAMEPYAAQGAAMAIEDAAVLARALGDVGGAAIEAGRIEAAARRYEAERRPRIAQVRKRVSFHRFVYHLPPPLAFGRDAVLKLRPSDALRADLAWLYDWRAPKLGPPPAG</sequence>
<dbReference type="Proteomes" id="UP000678276">
    <property type="component" value="Unassembled WGS sequence"/>
</dbReference>
<dbReference type="PRINTS" id="PR00420">
    <property type="entry name" value="RNGMNOXGNASE"/>
</dbReference>
<evidence type="ECO:0000256" key="3">
    <source>
        <dbReference type="ARBA" id="ARBA00022827"/>
    </source>
</evidence>
<dbReference type="Gene3D" id="3.50.50.60">
    <property type="entry name" value="FAD/NAD(P)-binding domain"/>
    <property type="match status" value="1"/>
</dbReference>
<dbReference type="InterPro" id="IPR050493">
    <property type="entry name" value="FAD-dep_Monooxygenase_BioMet"/>
</dbReference>
<dbReference type="SUPFAM" id="SSF54373">
    <property type="entry name" value="FAD-linked reductases, C-terminal domain"/>
    <property type="match status" value="1"/>
</dbReference>
<evidence type="ECO:0000256" key="4">
    <source>
        <dbReference type="ARBA" id="ARBA00023002"/>
    </source>
</evidence>
<name>A0ABS4BIA6_9HYPH</name>
<keyword evidence="4" id="KW-0560">Oxidoreductase</keyword>
<evidence type="ECO:0000256" key="5">
    <source>
        <dbReference type="ARBA" id="ARBA00023033"/>
    </source>
</evidence>
<keyword evidence="8" id="KW-1185">Reference proteome</keyword>
<keyword evidence="5 7" id="KW-0503">Monooxygenase</keyword>
<accession>A0ABS4BIA6</accession>
<comment type="caution">
    <text evidence="7">The sequence shown here is derived from an EMBL/GenBank/DDBJ whole genome shotgun (WGS) entry which is preliminary data.</text>
</comment>